<feature type="region of interest" description="Disordered" evidence="1">
    <location>
        <begin position="1"/>
        <end position="39"/>
    </location>
</feature>
<gene>
    <name evidence="2" type="ORF">N7456_006814</name>
</gene>
<evidence type="ECO:0000313" key="2">
    <source>
        <dbReference type="EMBL" id="KAJ5100762.1"/>
    </source>
</evidence>
<dbReference type="AlphaFoldDB" id="A0A9W9FIT7"/>
<feature type="compositionally biased region" description="Polar residues" evidence="1">
    <location>
        <begin position="1"/>
        <end position="10"/>
    </location>
</feature>
<keyword evidence="3" id="KW-1185">Reference proteome</keyword>
<feature type="region of interest" description="Disordered" evidence="1">
    <location>
        <begin position="89"/>
        <end position="134"/>
    </location>
</feature>
<reference evidence="2" key="1">
    <citation type="submission" date="2022-11" db="EMBL/GenBank/DDBJ databases">
        <authorList>
            <person name="Petersen C."/>
        </authorList>
    </citation>
    <scope>NUCLEOTIDE SEQUENCE</scope>
    <source>
        <strain evidence="2">IBT 30069</strain>
    </source>
</reference>
<dbReference type="Proteomes" id="UP001149165">
    <property type="component" value="Unassembled WGS sequence"/>
</dbReference>
<evidence type="ECO:0000313" key="3">
    <source>
        <dbReference type="Proteomes" id="UP001149165"/>
    </source>
</evidence>
<organism evidence="2 3">
    <name type="scientific">Penicillium angulare</name>
    <dbReference type="NCBI Taxonomy" id="116970"/>
    <lineage>
        <taxon>Eukaryota</taxon>
        <taxon>Fungi</taxon>
        <taxon>Dikarya</taxon>
        <taxon>Ascomycota</taxon>
        <taxon>Pezizomycotina</taxon>
        <taxon>Eurotiomycetes</taxon>
        <taxon>Eurotiomycetidae</taxon>
        <taxon>Eurotiales</taxon>
        <taxon>Aspergillaceae</taxon>
        <taxon>Penicillium</taxon>
    </lineage>
</organism>
<reference evidence="2" key="2">
    <citation type="journal article" date="2023" name="IMA Fungus">
        <title>Comparative genomic study of the Penicillium genus elucidates a diverse pangenome and 15 lateral gene transfer events.</title>
        <authorList>
            <person name="Petersen C."/>
            <person name="Sorensen T."/>
            <person name="Nielsen M.R."/>
            <person name="Sondergaard T.E."/>
            <person name="Sorensen J.L."/>
            <person name="Fitzpatrick D.A."/>
            <person name="Frisvad J.C."/>
            <person name="Nielsen K.L."/>
        </authorList>
    </citation>
    <scope>NUCLEOTIDE SEQUENCE</scope>
    <source>
        <strain evidence="2">IBT 30069</strain>
    </source>
</reference>
<name>A0A9W9FIT7_9EURO</name>
<dbReference type="OrthoDB" id="4376522at2759"/>
<dbReference type="EMBL" id="JAPQKH010000004">
    <property type="protein sequence ID" value="KAJ5100762.1"/>
    <property type="molecule type" value="Genomic_DNA"/>
</dbReference>
<accession>A0A9W9FIT7</accession>
<evidence type="ECO:0000256" key="1">
    <source>
        <dbReference type="SAM" id="MobiDB-lite"/>
    </source>
</evidence>
<proteinExistence type="predicted"/>
<comment type="caution">
    <text evidence="2">The sequence shown here is derived from an EMBL/GenBank/DDBJ whole genome shotgun (WGS) entry which is preliminary data.</text>
</comment>
<protein>
    <submittedName>
        <fullName evidence="2">Uncharacterized protein</fullName>
    </submittedName>
</protein>
<feature type="compositionally biased region" description="Basic and acidic residues" evidence="1">
    <location>
        <begin position="105"/>
        <end position="117"/>
    </location>
</feature>
<sequence length="159" mass="17619">MEHPSENNGANHFGFDPVSPTTHTEDRKKKQITRSDFGAYEPRSLCHRVETKLSLDETGPHAVPNLGSHSSDIAIEYLENWTATDLWGFDPPGEANPGKFASGKIHTDHSPEIQKEARRGKHTTSKEQSAGRVCNEKLHAKLDTACKGGTDEISSRRYP</sequence>